<dbReference type="Pfam" id="PF07715">
    <property type="entry name" value="Plug"/>
    <property type="match status" value="1"/>
</dbReference>
<gene>
    <name evidence="10" type="ORF">Q4Q40_08805</name>
</gene>
<sequence>MKKKQLLIKLTFLLFILFSFSSNAQNKSLSGKVTDEEGKPLSGASVLVKGTNIGTMTDFDGGYTLHVSDQSIVLVFSYLGMEELEIAIGSNTTINATLKSSGIDLDEVVVVGYGTQKKSDVTGSVVTVSTEVLESRPRTSLEQMLQGTMAGMNITINGSNAEGSSNTMLIRGQNSISASNGPLIIFDGVPFSGNLSEINPKDVGRLEVLKDASASAIYGSRGANGVVLITSKKGKEGQMKVNYSIATTFNTPVNIPSLMDGETFYETKLDRGLTTSLVEDEGYAAGRNTDWVDIATRTGKTLQHDLSFLGGSEKTKYYVSLSYLNSEGTALGDEFKRSTLRINLDHKLLPWMTFNTSSRYGHYDRSGNNASFSGAFSMNPLGVPFNEDGSQTLETWDDGVYVTNPLAGLLYNNSDIARRFTSNNSILIDVPFIKGLSYKLNTGYDYRSRLKKTYRGRNTRTGLSVGGSLDLENEYDEDWLVENIISYKNTFGKHNIFLTGLYSAQSEWSEDHDVSAEGFPNDVRTYYQASSANLIEPSTSYTKRTHLSQMIRTNYAYDSRYLVTLTMRRDGYSAFGTDSKFGVFPSAALGWNMTNEEFLKGSDNINNLKLRLSYGETGNEAVSAYSTLPVLTSVDYVDGDDGTLFGFHPSSLGDPTLGWETTTSFNAGLDFGFFSNKVRGLIDVYSSKTTDLLLKKSISNVNGTSSITQNIGETSNTGIEFQISTVNLRNENFKWTTDFNIAHYNTKIVNVGLTDNDGKYIDDIDNEWFIGEPVNVNYDYVFDGIYQEATTDTPQGDVEAGDIRYLDADGDGEITPDDKQVIGRQIPDFIAGLTNTFEYKNWTLSFFLNMVSGITYSNELLYTNDIDLRENRYNVPFWTPENQSNSYPRNDRHANVNPRSMKFYRSTDFIRLQDITINYQFPSETLKKFKIENLELFANIKNLYTNTDWIGLDPEFYAPTSGGVSRQTAAPQTTSFLLGLKVSL</sequence>
<dbReference type="Proteomes" id="UP001176806">
    <property type="component" value="Unassembled WGS sequence"/>
</dbReference>
<dbReference type="InterPro" id="IPR023997">
    <property type="entry name" value="TonB-dep_OMP_SusC/RagA_CS"/>
</dbReference>
<dbReference type="Gene3D" id="2.60.40.1120">
    <property type="entry name" value="Carboxypeptidase-like, regulatory domain"/>
    <property type="match status" value="1"/>
</dbReference>
<accession>A0ABT8WMA6</accession>
<dbReference type="PROSITE" id="PS52016">
    <property type="entry name" value="TONB_DEPENDENT_REC_3"/>
    <property type="match status" value="1"/>
</dbReference>
<dbReference type="RefSeq" id="WP_303301414.1">
    <property type="nucleotide sequence ID" value="NZ_BAABDA010000002.1"/>
</dbReference>
<evidence type="ECO:0000256" key="6">
    <source>
        <dbReference type="ARBA" id="ARBA00023237"/>
    </source>
</evidence>
<keyword evidence="3 7" id="KW-1134">Transmembrane beta strand</keyword>
<keyword evidence="4 7" id="KW-0812">Transmembrane</keyword>
<dbReference type="EMBL" id="JAUOEL010000002">
    <property type="protein sequence ID" value="MDO5974280.1"/>
    <property type="molecule type" value="Genomic_DNA"/>
</dbReference>
<dbReference type="Gene3D" id="2.170.130.10">
    <property type="entry name" value="TonB-dependent receptor, plug domain"/>
    <property type="match status" value="1"/>
</dbReference>
<keyword evidence="8" id="KW-0732">Signal</keyword>
<evidence type="ECO:0000256" key="2">
    <source>
        <dbReference type="ARBA" id="ARBA00022448"/>
    </source>
</evidence>
<keyword evidence="10" id="KW-0675">Receptor</keyword>
<name>A0ABT8WMA6_9FLAO</name>
<dbReference type="Gene3D" id="2.40.170.20">
    <property type="entry name" value="TonB-dependent receptor, beta-barrel domain"/>
    <property type="match status" value="1"/>
</dbReference>
<evidence type="ECO:0000313" key="10">
    <source>
        <dbReference type="EMBL" id="MDO5974280.1"/>
    </source>
</evidence>
<comment type="similarity">
    <text evidence="7">Belongs to the TonB-dependent receptor family.</text>
</comment>
<dbReference type="Pfam" id="PF13715">
    <property type="entry name" value="CarbopepD_reg_2"/>
    <property type="match status" value="1"/>
</dbReference>
<evidence type="ECO:0000256" key="4">
    <source>
        <dbReference type="ARBA" id="ARBA00022692"/>
    </source>
</evidence>
<dbReference type="NCBIfam" id="TIGR04056">
    <property type="entry name" value="OMP_RagA_SusC"/>
    <property type="match status" value="1"/>
</dbReference>
<comment type="caution">
    <text evidence="10">The sequence shown here is derived from an EMBL/GenBank/DDBJ whole genome shotgun (WGS) entry which is preliminary data.</text>
</comment>
<dbReference type="InterPro" id="IPR037066">
    <property type="entry name" value="Plug_dom_sf"/>
</dbReference>
<evidence type="ECO:0000313" key="11">
    <source>
        <dbReference type="Proteomes" id="UP001176806"/>
    </source>
</evidence>
<dbReference type="NCBIfam" id="TIGR04057">
    <property type="entry name" value="SusC_RagA_signa"/>
    <property type="match status" value="1"/>
</dbReference>
<evidence type="ECO:0000256" key="3">
    <source>
        <dbReference type="ARBA" id="ARBA00022452"/>
    </source>
</evidence>
<evidence type="ECO:0000256" key="1">
    <source>
        <dbReference type="ARBA" id="ARBA00004571"/>
    </source>
</evidence>
<comment type="subcellular location">
    <subcellularLocation>
        <location evidence="1 7">Cell outer membrane</location>
        <topology evidence="1 7">Multi-pass membrane protein</topology>
    </subcellularLocation>
</comment>
<dbReference type="InterPro" id="IPR012910">
    <property type="entry name" value="Plug_dom"/>
</dbReference>
<dbReference type="SUPFAM" id="SSF56935">
    <property type="entry name" value="Porins"/>
    <property type="match status" value="1"/>
</dbReference>
<keyword evidence="5 7" id="KW-0472">Membrane</keyword>
<dbReference type="InterPro" id="IPR036942">
    <property type="entry name" value="Beta-barrel_TonB_sf"/>
</dbReference>
<feature type="chain" id="PRO_5045211624" evidence="8">
    <location>
        <begin position="25"/>
        <end position="984"/>
    </location>
</feature>
<keyword evidence="2 7" id="KW-0813">Transport</keyword>
<evidence type="ECO:0000256" key="8">
    <source>
        <dbReference type="SAM" id="SignalP"/>
    </source>
</evidence>
<dbReference type="InterPro" id="IPR023996">
    <property type="entry name" value="TonB-dep_OMP_SusC/RagA"/>
</dbReference>
<organism evidence="10 11">
    <name type="scientific">Flavivirga jejuensis</name>
    <dbReference type="NCBI Taxonomy" id="870487"/>
    <lineage>
        <taxon>Bacteria</taxon>
        <taxon>Pseudomonadati</taxon>
        <taxon>Bacteroidota</taxon>
        <taxon>Flavobacteriia</taxon>
        <taxon>Flavobacteriales</taxon>
        <taxon>Flavobacteriaceae</taxon>
        <taxon>Flavivirga</taxon>
    </lineage>
</organism>
<evidence type="ECO:0000256" key="7">
    <source>
        <dbReference type="PROSITE-ProRule" id="PRU01360"/>
    </source>
</evidence>
<feature type="signal peptide" evidence="8">
    <location>
        <begin position="1"/>
        <end position="24"/>
    </location>
</feature>
<feature type="domain" description="TonB-dependent receptor plug" evidence="9">
    <location>
        <begin position="118"/>
        <end position="226"/>
    </location>
</feature>
<keyword evidence="6 7" id="KW-0998">Cell outer membrane</keyword>
<evidence type="ECO:0000259" key="9">
    <source>
        <dbReference type="Pfam" id="PF07715"/>
    </source>
</evidence>
<keyword evidence="11" id="KW-1185">Reference proteome</keyword>
<dbReference type="InterPro" id="IPR008969">
    <property type="entry name" value="CarboxyPept-like_regulatory"/>
</dbReference>
<reference evidence="10" key="1">
    <citation type="submission" date="2023-07" db="EMBL/GenBank/DDBJ databases">
        <title>Two novel species in the genus Flavivirga.</title>
        <authorList>
            <person name="Kwon K."/>
        </authorList>
    </citation>
    <scope>NUCLEOTIDE SEQUENCE</scope>
    <source>
        <strain evidence="10">KACC 14158</strain>
    </source>
</reference>
<dbReference type="SUPFAM" id="SSF49464">
    <property type="entry name" value="Carboxypeptidase regulatory domain-like"/>
    <property type="match status" value="1"/>
</dbReference>
<evidence type="ECO:0000256" key="5">
    <source>
        <dbReference type="ARBA" id="ARBA00023136"/>
    </source>
</evidence>
<protein>
    <submittedName>
        <fullName evidence="10">TonB-dependent receptor</fullName>
    </submittedName>
</protein>
<proteinExistence type="inferred from homology"/>
<dbReference type="InterPro" id="IPR039426">
    <property type="entry name" value="TonB-dep_rcpt-like"/>
</dbReference>